<evidence type="ECO:0000259" key="1">
    <source>
        <dbReference type="PROSITE" id="PS50011"/>
    </source>
</evidence>
<dbReference type="AlphaFoldDB" id="A0A074WCW8"/>
<protein>
    <recommendedName>
        <fullName evidence="1">Protein kinase domain-containing protein</fullName>
    </recommendedName>
</protein>
<dbReference type="STRING" id="1043003.A0A074WCW8"/>
<dbReference type="PANTHER" id="PTHR44167">
    <property type="entry name" value="OVARIAN-SPECIFIC SERINE/THREONINE-PROTEIN KINASE LOK-RELATED"/>
    <property type="match status" value="1"/>
</dbReference>
<dbReference type="GO" id="GO:0005634">
    <property type="term" value="C:nucleus"/>
    <property type="evidence" value="ECO:0007669"/>
    <property type="project" value="TreeGrafter"/>
</dbReference>
<dbReference type="EMBL" id="KL584824">
    <property type="protein sequence ID" value="KEQ67742.1"/>
    <property type="molecule type" value="Genomic_DNA"/>
</dbReference>
<dbReference type="GO" id="GO:0005524">
    <property type="term" value="F:ATP binding"/>
    <property type="evidence" value="ECO:0007669"/>
    <property type="project" value="InterPro"/>
</dbReference>
<dbReference type="PROSITE" id="PS50011">
    <property type="entry name" value="PROTEIN_KINASE_DOM"/>
    <property type="match status" value="1"/>
</dbReference>
<sequence>MLTMRHPFRSLSANNHLSTGGAGSVHEITSQIVFKIPIMFEDENQTNHSRAWMKENIERLEKEKQVYKFLNLHPHPHLLQSILCTPEGIFMPRLETTLAARLSSETPSLELQERWIRQLVSAAAWLEKLGYAHGDLRPHNILLDRWSNIVVADFDGTVPIGEELKLATLPFCKVDEEFETLPAGPETEQFSLGSCIYNIRFGFEPFSDLKLESPVWRLKLVRKEFPPTSNDVYGPIIQDCWHGVFPSISALETEILKISEPRSKAELLSTSTRTTIPYLRSWFLLAQCQEYLAQQRLRLTGSFARKIQLRCQLLLWSFARFGLSVFCGGESSTA</sequence>
<evidence type="ECO:0000313" key="2">
    <source>
        <dbReference type="EMBL" id="KEQ67742.1"/>
    </source>
</evidence>
<dbReference type="SUPFAM" id="SSF56112">
    <property type="entry name" value="Protein kinase-like (PK-like)"/>
    <property type="match status" value="1"/>
</dbReference>
<gene>
    <name evidence="2" type="ORF">M437DRAFT_80380</name>
</gene>
<reference evidence="2 3" key="1">
    <citation type="journal article" date="2014" name="BMC Genomics">
        <title>Genome sequencing of four Aureobasidium pullulans varieties: biotechnological potential, stress tolerance, and description of new species.</title>
        <authorList>
            <person name="Gostin Ar C."/>
            <person name="Ohm R.A."/>
            <person name="Kogej T."/>
            <person name="Sonjak S."/>
            <person name="Turk M."/>
            <person name="Zajc J."/>
            <person name="Zalar P."/>
            <person name="Grube M."/>
            <person name="Sun H."/>
            <person name="Han J."/>
            <person name="Sharma A."/>
            <person name="Chiniquy J."/>
            <person name="Ngan C.Y."/>
            <person name="Lipzen A."/>
            <person name="Barry K."/>
            <person name="Grigoriev I.V."/>
            <person name="Gunde-Cimerman N."/>
        </authorList>
    </citation>
    <scope>NUCLEOTIDE SEQUENCE [LARGE SCALE GENOMIC DNA]</scope>
    <source>
        <strain evidence="2 3">CBS 110374</strain>
    </source>
</reference>
<dbReference type="GeneID" id="63920717"/>
<proteinExistence type="predicted"/>
<dbReference type="GO" id="GO:0004674">
    <property type="term" value="F:protein serine/threonine kinase activity"/>
    <property type="evidence" value="ECO:0007669"/>
    <property type="project" value="TreeGrafter"/>
</dbReference>
<dbReference type="SMART" id="SM00220">
    <property type="entry name" value="S_TKc"/>
    <property type="match status" value="1"/>
</dbReference>
<dbReference type="RefSeq" id="XP_040884764.1">
    <property type="nucleotide sequence ID" value="XM_041027344.1"/>
</dbReference>
<dbReference type="HOGENOM" id="CLU_000288_31_1_1"/>
<dbReference type="PANTHER" id="PTHR44167:SF30">
    <property type="entry name" value="PHOSPHORYLASE KINASE"/>
    <property type="match status" value="1"/>
</dbReference>
<dbReference type="InterPro" id="IPR011009">
    <property type="entry name" value="Kinase-like_dom_sf"/>
</dbReference>
<accession>A0A074WCW8</accession>
<organism evidence="2 3">
    <name type="scientific">Aureobasidium melanogenum (strain CBS 110374)</name>
    <name type="common">Aureobasidium pullulans var. melanogenum</name>
    <dbReference type="NCBI Taxonomy" id="1043003"/>
    <lineage>
        <taxon>Eukaryota</taxon>
        <taxon>Fungi</taxon>
        <taxon>Dikarya</taxon>
        <taxon>Ascomycota</taxon>
        <taxon>Pezizomycotina</taxon>
        <taxon>Dothideomycetes</taxon>
        <taxon>Dothideomycetidae</taxon>
        <taxon>Dothideales</taxon>
        <taxon>Saccotheciaceae</taxon>
        <taxon>Aureobasidium</taxon>
    </lineage>
</organism>
<dbReference type="Gene3D" id="1.10.510.10">
    <property type="entry name" value="Transferase(Phosphotransferase) domain 1"/>
    <property type="match status" value="1"/>
</dbReference>
<name>A0A074WCW8_AURM1</name>
<dbReference type="GO" id="GO:0044773">
    <property type="term" value="P:mitotic DNA damage checkpoint signaling"/>
    <property type="evidence" value="ECO:0007669"/>
    <property type="project" value="TreeGrafter"/>
</dbReference>
<keyword evidence="3" id="KW-1185">Reference proteome</keyword>
<dbReference type="InterPro" id="IPR000719">
    <property type="entry name" value="Prot_kinase_dom"/>
</dbReference>
<feature type="domain" description="Protein kinase" evidence="1">
    <location>
        <begin position="11"/>
        <end position="279"/>
    </location>
</feature>
<dbReference type="Proteomes" id="UP000030672">
    <property type="component" value="Unassembled WGS sequence"/>
</dbReference>
<evidence type="ECO:0000313" key="3">
    <source>
        <dbReference type="Proteomes" id="UP000030672"/>
    </source>
</evidence>